<dbReference type="GO" id="GO:0005576">
    <property type="term" value="C:extracellular region"/>
    <property type="evidence" value="ECO:0007669"/>
    <property type="project" value="UniProtKB-SubCell"/>
</dbReference>
<dbReference type="Pfam" id="PF00457">
    <property type="entry name" value="Glyco_hydro_11"/>
    <property type="match status" value="1"/>
</dbReference>
<evidence type="ECO:0000256" key="12">
    <source>
        <dbReference type="ARBA" id="ARBA00023326"/>
    </source>
</evidence>
<keyword evidence="10 13" id="KW-0119">Carbohydrate metabolism</keyword>
<gene>
    <name evidence="17" type="ORF">BDZ85DRAFT_309209</name>
</gene>
<dbReference type="Gene3D" id="2.60.120.180">
    <property type="match status" value="1"/>
</dbReference>
<keyword evidence="11 13" id="KW-0326">Glycosidase</keyword>
<dbReference type="PRINTS" id="PR00911">
    <property type="entry name" value="GLHYDRLASE11"/>
</dbReference>
<evidence type="ECO:0000256" key="4">
    <source>
        <dbReference type="ARBA" id="ARBA00007792"/>
    </source>
</evidence>
<comment type="subcellular location">
    <subcellularLocation>
        <location evidence="2">Secreted</location>
    </subcellularLocation>
</comment>
<evidence type="ECO:0000256" key="5">
    <source>
        <dbReference type="ARBA" id="ARBA00012590"/>
    </source>
</evidence>
<dbReference type="GO" id="GO:0045493">
    <property type="term" value="P:xylan catabolic process"/>
    <property type="evidence" value="ECO:0007669"/>
    <property type="project" value="UniProtKB-UniRule"/>
</dbReference>
<comment type="similarity">
    <text evidence="4 13 14">Belongs to the glycosyl hydrolase 11 (cellulase G) family.</text>
</comment>
<comment type="catalytic activity">
    <reaction evidence="1 13 14">
        <text>Endohydrolysis of (1-&gt;4)-beta-D-xylosidic linkages in xylans.</text>
        <dbReference type="EC" id="3.2.1.8"/>
    </reaction>
</comment>
<dbReference type="PROSITE" id="PS51761">
    <property type="entry name" value="GH11_3"/>
    <property type="match status" value="1"/>
</dbReference>
<keyword evidence="8 15" id="KW-0732">Signal</keyword>
<dbReference type="InterPro" id="IPR033123">
    <property type="entry name" value="GH11_dom"/>
</dbReference>
<evidence type="ECO:0000256" key="9">
    <source>
        <dbReference type="ARBA" id="ARBA00022801"/>
    </source>
</evidence>
<dbReference type="PANTHER" id="PTHR46828">
    <property type="entry name" value="ENDO-1,4-BETA-XYLANASE A-RELATED"/>
    <property type="match status" value="1"/>
</dbReference>
<evidence type="ECO:0000256" key="2">
    <source>
        <dbReference type="ARBA" id="ARBA00004613"/>
    </source>
</evidence>
<feature type="signal peptide" evidence="15">
    <location>
        <begin position="1"/>
        <end position="16"/>
    </location>
</feature>
<evidence type="ECO:0000256" key="6">
    <source>
        <dbReference type="ARBA" id="ARBA00022525"/>
    </source>
</evidence>
<evidence type="ECO:0000313" key="17">
    <source>
        <dbReference type="EMBL" id="KAF2225011.1"/>
    </source>
</evidence>
<protein>
    <recommendedName>
        <fullName evidence="5 13">Endo-1,4-beta-xylanase</fullName>
        <ecNumber evidence="5 13">3.2.1.8</ecNumber>
    </recommendedName>
</protein>
<evidence type="ECO:0000256" key="3">
    <source>
        <dbReference type="ARBA" id="ARBA00004851"/>
    </source>
</evidence>
<feature type="domain" description="GH11" evidence="16">
    <location>
        <begin position="21"/>
        <end position="211"/>
    </location>
</feature>
<evidence type="ECO:0000256" key="8">
    <source>
        <dbReference type="ARBA" id="ARBA00022729"/>
    </source>
</evidence>
<feature type="active site" description="Nucleophile" evidence="13">
    <location>
        <position position="106"/>
    </location>
</feature>
<dbReference type="InterPro" id="IPR018208">
    <property type="entry name" value="GH11_AS_1"/>
</dbReference>
<keyword evidence="12 13" id="KW-0624">Polysaccharide degradation</keyword>
<evidence type="ECO:0000256" key="13">
    <source>
        <dbReference type="PROSITE-ProRule" id="PRU01097"/>
    </source>
</evidence>
<dbReference type="InterPro" id="IPR013320">
    <property type="entry name" value="ConA-like_dom_sf"/>
</dbReference>
<organism evidence="17 18">
    <name type="scientific">Elsinoe ampelina</name>
    <dbReference type="NCBI Taxonomy" id="302913"/>
    <lineage>
        <taxon>Eukaryota</taxon>
        <taxon>Fungi</taxon>
        <taxon>Dikarya</taxon>
        <taxon>Ascomycota</taxon>
        <taxon>Pezizomycotina</taxon>
        <taxon>Dothideomycetes</taxon>
        <taxon>Dothideomycetidae</taxon>
        <taxon>Myriangiales</taxon>
        <taxon>Elsinoaceae</taxon>
        <taxon>Elsinoe</taxon>
    </lineage>
</organism>
<dbReference type="InterPro" id="IPR013319">
    <property type="entry name" value="GH11/12"/>
</dbReference>
<evidence type="ECO:0000256" key="10">
    <source>
        <dbReference type="ARBA" id="ARBA00023277"/>
    </source>
</evidence>
<proteinExistence type="inferred from homology"/>
<dbReference type="EMBL" id="ML992504">
    <property type="protein sequence ID" value="KAF2225011.1"/>
    <property type="molecule type" value="Genomic_DNA"/>
</dbReference>
<keyword evidence="6" id="KW-0964">Secreted</keyword>
<feature type="active site" description="Proton donor" evidence="13">
    <location>
        <position position="198"/>
    </location>
</feature>
<accession>A0A6A6GH53</accession>
<dbReference type="AlphaFoldDB" id="A0A6A6GH53"/>
<dbReference type="GO" id="GO:0031176">
    <property type="term" value="F:endo-1,4-beta-xylanase activity"/>
    <property type="evidence" value="ECO:0007669"/>
    <property type="project" value="UniProtKB-UniRule"/>
</dbReference>
<evidence type="ECO:0000256" key="1">
    <source>
        <dbReference type="ARBA" id="ARBA00000681"/>
    </source>
</evidence>
<evidence type="ECO:0000256" key="11">
    <source>
        <dbReference type="ARBA" id="ARBA00023295"/>
    </source>
</evidence>
<evidence type="ECO:0000256" key="7">
    <source>
        <dbReference type="ARBA" id="ARBA00022651"/>
    </source>
</evidence>
<keyword evidence="18" id="KW-1185">Reference proteome</keyword>
<dbReference type="SUPFAM" id="SSF49899">
    <property type="entry name" value="Concanavalin A-like lectins/glucanases"/>
    <property type="match status" value="1"/>
</dbReference>
<evidence type="ECO:0000313" key="18">
    <source>
        <dbReference type="Proteomes" id="UP000799538"/>
    </source>
</evidence>
<keyword evidence="7 13" id="KW-0858">Xylan degradation</keyword>
<sequence length="212" mass="22772">MKLSTVLAVLAGSAIASPVPAEESKALVKRQSINYVQNYNGKLANFQYNQGTGGIHADWNNPSDFVVGLGWSQGTSNRVINFGGQYTSSSSSYLTVYGWLNSPLTEYYIVENYSFDPCSVSNTQVVGSVTSDGSTYKICKHTQVNQPSIVGTATFGQYFSVRQNKRSSGSVTVANHFNAWKKSGFAASNYNYQVFAVEAFGGSGSANLQVSG</sequence>
<evidence type="ECO:0000259" key="16">
    <source>
        <dbReference type="PROSITE" id="PS51761"/>
    </source>
</evidence>
<evidence type="ECO:0000256" key="14">
    <source>
        <dbReference type="RuleBase" id="RU362015"/>
    </source>
</evidence>
<dbReference type="PANTHER" id="PTHR46828:SF2">
    <property type="entry name" value="ENDO-1,4-BETA-XYLANASE A-RELATED"/>
    <property type="match status" value="1"/>
</dbReference>
<dbReference type="InterPro" id="IPR001137">
    <property type="entry name" value="Glyco_hydro_11"/>
</dbReference>
<dbReference type="EC" id="3.2.1.8" evidence="5 13"/>
<evidence type="ECO:0000256" key="15">
    <source>
        <dbReference type="SAM" id="SignalP"/>
    </source>
</evidence>
<feature type="chain" id="PRO_5025450453" description="Endo-1,4-beta-xylanase" evidence="15">
    <location>
        <begin position="17"/>
        <end position="212"/>
    </location>
</feature>
<dbReference type="UniPathway" id="UPA00114"/>
<comment type="pathway">
    <text evidence="3 13 14">Glycan degradation; xylan degradation.</text>
</comment>
<dbReference type="Proteomes" id="UP000799538">
    <property type="component" value="Unassembled WGS sequence"/>
</dbReference>
<name>A0A6A6GH53_9PEZI</name>
<dbReference type="OrthoDB" id="2115822at2759"/>
<keyword evidence="9 13" id="KW-0378">Hydrolase</keyword>
<dbReference type="PROSITE" id="PS00776">
    <property type="entry name" value="GH11_1"/>
    <property type="match status" value="1"/>
</dbReference>
<reference evidence="18" key="1">
    <citation type="journal article" date="2020" name="Stud. Mycol.">
        <title>101 Dothideomycetes genomes: A test case for predicting lifestyles and emergence of pathogens.</title>
        <authorList>
            <person name="Haridas S."/>
            <person name="Albert R."/>
            <person name="Binder M."/>
            <person name="Bloem J."/>
            <person name="LaButti K."/>
            <person name="Salamov A."/>
            <person name="Andreopoulos B."/>
            <person name="Baker S."/>
            <person name="Barry K."/>
            <person name="Bills G."/>
            <person name="Bluhm B."/>
            <person name="Cannon C."/>
            <person name="Castanera R."/>
            <person name="Culley D."/>
            <person name="Daum C."/>
            <person name="Ezra D."/>
            <person name="Gonzalez J."/>
            <person name="Henrissat B."/>
            <person name="Kuo A."/>
            <person name="Liang C."/>
            <person name="Lipzen A."/>
            <person name="Lutzoni F."/>
            <person name="Magnuson J."/>
            <person name="Mondo S."/>
            <person name="Nolan M."/>
            <person name="Ohm R."/>
            <person name="Pangilinan J."/>
            <person name="Park H.-J."/>
            <person name="Ramirez L."/>
            <person name="Alfaro M."/>
            <person name="Sun H."/>
            <person name="Tritt A."/>
            <person name="Yoshinaga Y."/>
            <person name="Zwiers L.-H."/>
            <person name="Turgeon B."/>
            <person name="Goodwin S."/>
            <person name="Spatafora J."/>
            <person name="Crous P."/>
            <person name="Grigoriev I."/>
        </authorList>
    </citation>
    <scope>NUCLEOTIDE SEQUENCE [LARGE SCALE GENOMIC DNA]</scope>
    <source>
        <strain evidence="18">CECT 20119</strain>
    </source>
</reference>
<dbReference type="FunFam" id="2.60.120.180:FF:000002">
    <property type="entry name" value="Endo-1,4-beta-xylanase A"/>
    <property type="match status" value="1"/>
</dbReference>